<dbReference type="GO" id="GO:0005886">
    <property type="term" value="C:plasma membrane"/>
    <property type="evidence" value="ECO:0007669"/>
    <property type="project" value="TreeGrafter"/>
</dbReference>
<name>A0A1T2L6S9_9GAMM</name>
<keyword evidence="3" id="KW-1185">Reference proteome</keyword>
<dbReference type="AlphaFoldDB" id="A0A1T2L6S9"/>
<gene>
    <name evidence="2" type="ORF">BOW53_06480</name>
</gene>
<feature type="transmembrane region" description="Helical" evidence="1">
    <location>
        <begin position="20"/>
        <end position="42"/>
    </location>
</feature>
<keyword evidence="1" id="KW-1133">Transmembrane helix</keyword>
<keyword evidence="1" id="KW-0812">Transmembrane</keyword>
<dbReference type="InterPro" id="IPR008023">
    <property type="entry name" value="DUF748"/>
</dbReference>
<dbReference type="PANTHER" id="PTHR30441:SF8">
    <property type="entry name" value="DUF748 DOMAIN-CONTAINING PROTEIN"/>
    <property type="match status" value="1"/>
</dbReference>
<dbReference type="OrthoDB" id="6114420at2"/>
<accession>A0A1T2L6S9</accession>
<organism evidence="2 3">
    <name type="scientific">Solemya pervernicosa gill symbiont</name>
    <dbReference type="NCBI Taxonomy" id="642797"/>
    <lineage>
        <taxon>Bacteria</taxon>
        <taxon>Pseudomonadati</taxon>
        <taxon>Pseudomonadota</taxon>
        <taxon>Gammaproteobacteria</taxon>
        <taxon>sulfur-oxidizing symbionts</taxon>
    </lineage>
</organism>
<keyword evidence="1" id="KW-0472">Membrane</keyword>
<dbReference type="PANTHER" id="PTHR30441">
    <property type="entry name" value="DUF748 DOMAIN-CONTAINING PROTEIN"/>
    <property type="match status" value="1"/>
</dbReference>
<dbReference type="EMBL" id="MPRL01000018">
    <property type="protein sequence ID" value="OOZ40760.1"/>
    <property type="molecule type" value="Genomic_DNA"/>
</dbReference>
<reference evidence="2 3" key="1">
    <citation type="submission" date="2016-11" db="EMBL/GenBank/DDBJ databases">
        <title>Mixed transmission modes and dynamic genome evolution in an obligate animal-bacterial symbiosis.</title>
        <authorList>
            <person name="Russell S.L."/>
            <person name="Corbett-Detig R.B."/>
            <person name="Cavanaugh C.M."/>
        </authorList>
    </citation>
    <scope>NUCLEOTIDE SEQUENCE [LARGE SCALE GENOMIC DNA]</scope>
    <source>
        <strain evidence="2">Sveles-Q1</strain>
    </source>
</reference>
<evidence type="ECO:0000256" key="1">
    <source>
        <dbReference type="SAM" id="Phobius"/>
    </source>
</evidence>
<evidence type="ECO:0008006" key="4">
    <source>
        <dbReference type="Google" id="ProtNLM"/>
    </source>
</evidence>
<protein>
    <recommendedName>
        <fullName evidence="4">DUF748 domain-containing protein</fullName>
    </recommendedName>
</protein>
<dbReference type="RefSeq" id="WP_078483271.1">
    <property type="nucleotide sequence ID" value="NZ_MPRL01000018.1"/>
</dbReference>
<dbReference type="InterPro" id="IPR036737">
    <property type="entry name" value="OmpA-like_sf"/>
</dbReference>
<evidence type="ECO:0000313" key="3">
    <source>
        <dbReference type="Proteomes" id="UP000191110"/>
    </source>
</evidence>
<dbReference type="Proteomes" id="UP000191110">
    <property type="component" value="Unassembled WGS sequence"/>
</dbReference>
<dbReference type="GO" id="GO:0090313">
    <property type="term" value="P:regulation of protein targeting to membrane"/>
    <property type="evidence" value="ECO:0007669"/>
    <property type="project" value="TreeGrafter"/>
</dbReference>
<proteinExistence type="predicted"/>
<dbReference type="Pfam" id="PF05359">
    <property type="entry name" value="DUF748"/>
    <property type="match status" value="2"/>
</dbReference>
<dbReference type="InterPro" id="IPR052894">
    <property type="entry name" value="AsmA-related"/>
</dbReference>
<sequence>MNDTAVAPESKSPPIWQRRWLQITAAIVLLVALMLAALPFALGHSLESWLKDQGASTATVENIDLNLFTGQLRIDQLNYQFSDGAPQHLEQLTTTLNVRDLWQRLIHIESLTINNSSIALSVDSEGRLTVASLALPATKSDASTQQQNPWGFTLDQLILDSASISYSSSQLNGQLTLEQLKLEHLSNRNLDRAANLTLTATLNDTPLQLAAELRPFNETQRFETQLQLEQFDLQSIAPLLNKQLTALSGALSAQTTLIVEIDAKELRASQLGEINLGGLSLANDTLSTTLAKGRFGGRIDFNLDLNTKQPSVDLIGTLTTEQLATTIGTETKSGIDQLTIDSTTSLSHSEVGAMKLDFDGTIDARGARYRRADIAYRNQQLTYKGNAQITLPVEHSPSVVINGDISHKQLALALAENHLNVSQQQGAWSGNIYVKENKPSATGSLSSGTTQIDDSNKQLTLARYHHLNAKEIELRAIDDLTIGSLRSEQLTLLKPHTTNSDEKSEQLFNSGSLTLDNLHYQADQITAINSITLDNMALLLRRTAKGEIALINQLQSGKSDKSDPGSKQQIPIKIQQIKVTGKSHLDFVDEAITPNYKNRITLKQLAVNQIDSSTPSTGSPFELKANIGSYTHLAFGGELYPFAEHPTLKLKGDIDTLDLPPLSPYTIQSLGYELTSGHASAEIELEIDAGKLKGENRVKLNNLEVDAADPEKMEHLSNQLSMPLDSALSLLRDDENNIKLKLPLGGDLAHPEFSLANTINQALGKAMKTTAMTYLKYYFQPYGTLIAIAELAEAAASAVRLDPITYPATISSLNPEQIKYLEKVGKLMQEHKQIRVRLCGKANESEIKALLAAKQKAAAKESGEPSAAKTAEEKQPVVAPQMTPELEQQLTEVARARAETIQKHLMEHYQIEAERLFVCNPKIETDSDEKPRVELLI</sequence>
<evidence type="ECO:0000313" key="2">
    <source>
        <dbReference type="EMBL" id="OOZ40760.1"/>
    </source>
</evidence>
<dbReference type="Gene3D" id="3.30.1330.60">
    <property type="entry name" value="OmpA-like domain"/>
    <property type="match status" value="1"/>
</dbReference>
<comment type="caution">
    <text evidence="2">The sequence shown here is derived from an EMBL/GenBank/DDBJ whole genome shotgun (WGS) entry which is preliminary data.</text>
</comment>